<dbReference type="AlphaFoldDB" id="A0A930VQM4"/>
<dbReference type="Proteomes" id="UP000698335">
    <property type="component" value="Unassembled WGS sequence"/>
</dbReference>
<name>A0A930VQM4_9ACTN</name>
<dbReference type="SMART" id="SM00530">
    <property type="entry name" value="HTH_XRE"/>
    <property type="match status" value="1"/>
</dbReference>
<protein>
    <submittedName>
        <fullName evidence="1">Helix-turn-helix transcriptional regulator</fullName>
    </submittedName>
</protein>
<dbReference type="CDD" id="cd00093">
    <property type="entry name" value="HTH_XRE"/>
    <property type="match status" value="1"/>
</dbReference>
<sequence length="77" mass="8509">MYEISNRLVGRSLRKLRCDAGLTQVAVAQRLKTPQSFVSKVESGERGLKLGEVYSYAEALGIDVFKLVEAVRGQANH</sequence>
<accession>A0A930VQM4</accession>
<proteinExistence type="predicted"/>
<dbReference type="EMBL" id="JABZGW010000200">
    <property type="protein sequence ID" value="MBF4808021.1"/>
    <property type="molecule type" value="Genomic_DNA"/>
</dbReference>
<evidence type="ECO:0000313" key="1">
    <source>
        <dbReference type="EMBL" id="MBF4808021.1"/>
    </source>
</evidence>
<dbReference type="InterPro" id="IPR001387">
    <property type="entry name" value="Cro/C1-type_HTH"/>
</dbReference>
<dbReference type="Gene3D" id="1.10.260.40">
    <property type="entry name" value="lambda repressor-like DNA-binding domains"/>
    <property type="match status" value="1"/>
</dbReference>
<dbReference type="PROSITE" id="PS50943">
    <property type="entry name" value="HTH_CROC1"/>
    <property type="match status" value="1"/>
</dbReference>
<evidence type="ECO:0000313" key="2">
    <source>
        <dbReference type="Proteomes" id="UP000698335"/>
    </source>
</evidence>
<dbReference type="RefSeq" id="WP_070699838.1">
    <property type="nucleotide sequence ID" value="NZ_CAUOKZ010000010.1"/>
</dbReference>
<gene>
    <name evidence="1" type="ORF">HXK26_04935</name>
</gene>
<reference evidence="1" key="1">
    <citation type="submission" date="2020-04" db="EMBL/GenBank/DDBJ databases">
        <title>Deep metagenomics examines the oral microbiome during advanced dental caries in children, revealing novel taxa and co-occurrences with host molecules.</title>
        <authorList>
            <person name="Baker J.L."/>
            <person name="Morton J.T."/>
            <person name="Dinis M."/>
            <person name="Alvarez R."/>
            <person name="Tran N.C."/>
            <person name="Knight R."/>
            <person name="Edlund A."/>
        </authorList>
    </citation>
    <scope>NUCLEOTIDE SEQUENCE</scope>
    <source>
        <strain evidence="1">JCVI_38_bin.5</strain>
    </source>
</reference>
<dbReference type="GO" id="GO:0003677">
    <property type="term" value="F:DNA binding"/>
    <property type="evidence" value="ECO:0007669"/>
    <property type="project" value="InterPro"/>
</dbReference>
<dbReference type="InterPro" id="IPR010982">
    <property type="entry name" value="Lambda_DNA-bd_dom_sf"/>
</dbReference>
<dbReference type="Pfam" id="PF13560">
    <property type="entry name" value="HTH_31"/>
    <property type="match status" value="1"/>
</dbReference>
<comment type="caution">
    <text evidence="1">The sequence shown here is derived from an EMBL/GenBank/DDBJ whole genome shotgun (WGS) entry which is preliminary data.</text>
</comment>
<dbReference type="SUPFAM" id="SSF47413">
    <property type="entry name" value="lambda repressor-like DNA-binding domains"/>
    <property type="match status" value="1"/>
</dbReference>
<organism evidence="1 2">
    <name type="scientific">Lancefieldella rimae</name>
    <dbReference type="NCBI Taxonomy" id="1383"/>
    <lineage>
        <taxon>Bacteria</taxon>
        <taxon>Bacillati</taxon>
        <taxon>Actinomycetota</taxon>
        <taxon>Coriobacteriia</taxon>
        <taxon>Coriobacteriales</taxon>
        <taxon>Atopobiaceae</taxon>
        <taxon>Lancefieldella</taxon>
    </lineage>
</organism>